<protein>
    <submittedName>
        <fullName evidence="2">Uncharacterized protein</fullName>
    </submittedName>
</protein>
<evidence type="ECO:0000313" key="1">
    <source>
        <dbReference type="Proteomes" id="UP000887579"/>
    </source>
</evidence>
<sequence length="519" mass="59394">MAVNVNNSDSYSNKTEMIKFDYYVCGVYNNQKSTVPECKCFLNYVSCEAKSVLSPQSHSEYYDDEDNYIHIAFKSFNIQILDKEFVVKNVTFEYNEVPIIKKTKILNENAKTVENLSLRDNQIAEIENETFDKFASLKILKLGRNKLTNISDAIFTEQLGKTLIELDLNSNLFHSIADINFVHLQNLEILWLYNNHFNVNENITSVFPAALSNLKLLNLDECNITALNENIFASLTSLETLHLFDNPLQSFPAAINILAHLQYLNLESTDIVDLSITVKLKINPNFEKLILSESRIKVINDCAFCSFPNLKILHLWKNRHLSHIHENAFGYAYNGTVPKLESFSVEFCKLPTIPEKLLNWKNVQEIAIEGNPFICNCSMAWIINDLASASETTLNFKEIAPSEYHGRRKNEMKCAGPHALRDTAFIHLSGKFCINNKKEQPSTITVTEAEEQEDDDSDSSTNYLLISFAIIASFALGFVAFPLFRYLFRLRKQNALFFYKNENDEKIMEDFDGTNTSNV</sequence>
<proteinExistence type="predicted"/>
<reference evidence="2" key="1">
    <citation type="submission" date="2022-11" db="UniProtKB">
        <authorList>
            <consortium name="WormBaseParasite"/>
        </authorList>
    </citation>
    <scope>IDENTIFICATION</scope>
</reference>
<organism evidence="1 2">
    <name type="scientific">Panagrolaimus sp. ES5</name>
    <dbReference type="NCBI Taxonomy" id="591445"/>
    <lineage>
        <taxon>Eukaryota</taxon>
        <taxon>Metazoa</taxon>
        <taxon>Ecdysozoa</taxon>
        <taxon>Nematoda</taxon>
        <taxon>Chromadorea</taxon>
        <taxon>Rhabditida</taxon>
        <taxon>Tylenchina</taxon>
        <taxon>Panagrolaimomorpha</taxon>
        <taxon>Panagrolaimoidea</taxon>
        <taxon>Panagrolaimidae</taxon>
        <taxon>Panagrolaimus</taxon>
    </lineage>
</organism>
<evidence type="ECO:0000313" key="2">
    <source>
        <dbReference type="WBParaSite" id="ES5_v2.g11473.t1"/>
    </source>
</evidence>
<dbReference type="Proteomes" id="UP000887579">
    <property type="component" value="Unplaced"/>
</dbReference>
<dbReference type="WBParaSite" id="ES5_v2.g11473.t1">
    <property type="protein sequence ID" value="ES5_v2.g11473.t1"/>
    <property type="gene ID" value="ES5_v2.g11473"/>
</dbReference>
<name>A0AC34F3B3_9BILA</name>
<accession>A0AC34F3B3</accession>